<keyword evidence="7" id="KW-0732">Signal</keyword>
<name>A0AAW3ZM42_9GAMM</name>
<organism evidence="9 10">
    <name type="scientific">Pseudomarimonas arenosa</name>
    <dbReference type="NCBI Taxonomy" id="2774145"/>
    <lineage>
        <taxon>Bacteria</taxon>
        <taxon>Pseudomonadati</taxon>
        <taxon>Pseudomonadota</taxon>
        <taxon>Gammaproteobacteria</taxon>
        <taxon>Lysobacterales</taxon>
        <taxon>Lysobacteraceae</taxon>
        <taxon>Pseudomarimonas</taxon>
    </lineage>
</organism>
<dbReference type="SUPFAM" id="SSF54534">
    <property type="entry name" value="FKBP-like"/>
    <property type="match status" value="1"/>
</dbReference>
<dbReference type="EMBL" id="JACYTR010000025">
    <property type="protein sequence ID" value="MBD8526550.1"/>
    <property type="molecule type" value="Genomic_DNA"/>
</dbReference>
<feature type="signal peptide" evidence="7">
    <location>
        <begin position="1"/>
        <end position="20"/>
    </location>
</feature>
<evidence type="ECO:0000313" key="10">
    <source>
        <dbReference type="Proteomes" id="UP000613768"/>
    </source>
</evidence>
<sequence>MKLRFVAALLAVAGMSTAVAQDTTSEKGRMSYAIGYELGRDFTEKKLEVDLNTVIRAIQDGYAQRQPAVAEADMRAAMEAMQARLLEQAKSEFEKVANENKSKSDQFLAQNRAKTGIVALPSGVQYRVIEDGSGSRPATSSEVKLHFRGSLYTGQEFASTYTGNQPVSMKVADAPIKGLQEVLPLMKAGSRWEVFLPAELAYGNGPRSPIGPNQAVVFDLKLVEVQ</sequence>
<evidence type="ECO:0000256" key="2">
    <source>
        <dbReference type="ARBA" id="ARBA00006577"/>
    </source>
</evidence>
<dbReference type="AlphaFoldDB" id="A0AAW3ZM42"/>
<keyword evidence="3 5" id="KW-0697">Rotamase</keyword>
<dbReference type="InterPro" id="IPR036944">
    <property type="entry name" value="PPIase_FKBP_N_sf"/>
</dbReference>
<dbReference type="RefSeq" id="WP_192029967.1">
    <property type="nucleotide sequence ID" value="NZ_JACYTR010000025.1"/>
</dbReference>
<gene>
    <name evidence="9" type="ORF">IFO71_12460</name>
</gene>
<feature type="domain" description="PPIase FKBP-type" evidence="8">
    <location>
        <begin position="140"/>
        <end position="226"/>
    </location>
</feature>
<dbReference type="EC" id="5.2.1.8" evidence="6"/>
<keyword evidence="10" id="KW-1185">Reference proteome</keyword>
<reference evidence="9 10" key="1">
    <citation type="submission" date="2020-09" db="EMBL/GenBank/DDBJ databases">
        <title>Pseudoxanthomonas sp. CAU 1598 isolated from sand of Yaerae Beach.</title>
        <authorList>
            <person name="Kim W."/>
        </authorList>
    </citation>
    <scope>NUCLEOTIDE SEQUENCE [LARGE SCALE GENOMIC DNA]</scope>
    <source>
        <strain evidence="9 10">CAU 1598</strain>
    </source>
</reference>
<evidence type="ECO:0000256" key="7">
    <source>
        <dbReference type="SAM" id="SignalP"/>
    </source>
</evidence>
<evidence type="ECO:0000256" key="3">
    <source>
        <dbReference type="ARBA" id="ARBA00023110"/>
    </source>
</evidence>
<comment type="similarity">
    <text evidence="2 6">Belongs to the FKBP-type PPIase family.</text>
</comment>
<evidence type="ECO:0000256" key="4">
    <source>
        <dbReference type="ARBA" id="ARBA00023235"/>
    </source>
</evidence>
<comment type="caution">
    <text evidence="9">The sequence shown here is derived from an EMBL/GenBank/DDBJ whole genome shotgun (WGS) entry which is preliminary data.</text>
</comment>
<dbReference type="Gene3D" id="1.10.287.460">
    <property type="entry name" value="Peptidyl-prolyl cis-trans isomerase, FKBP-type, N-terminal domain"/>
    <property type="match status" value="1"/>
</dbReference>
<dbReference type="PANTHER" id="PTHR43811">
    <property type="entry name" value="FKBP-TYPE PEPTIDYL-PROLYL CIS-TRANS ISOMERASE FKPA"/>
    <property type="match status" value="1"/>
</dbReference>
<evidence type="ECO:0000256" key="1">
    <source>
        <dbReference type="ARBA" id="ARBA00000971"/>
    </source>
</evidence>
<evidence type="ECO:0000259" key="8">
    <source>
        <dbReference type="PROSITE" id="PS50059"/>
    </source>
</evidence>
<feature type="chain" id="PRO_5043621536" description="Peptidyl-prolyl cis-trans isomerase" evidence="7">
    <location>
        <begin position="21"/>
        <end position="226"/>
    </location>
</feature>
<comment type="catalytic activity">
    <reaction evidence="1 5 6">
        <text>[protein]-peptidylproline (omega=180) = [protein]-peptidylproline (omega=0)</text>
        <dbReference type="Rhea" id="RHEA:16237"/>
        <dbReference type="Rhea" id="RHEA-COMP:10747"/>
        <dbReference type="Rhea" id="RHEA-COMP:10748"/>
        <dbReference type="ChEBI" id="CHEBI:83833"/>
        <dbReference type="ChEBI" id="CHEBI:83834"/>
        <dbReference type="EC" id="5.2.1.8"/>
    </reaction>
</comment>
<proteinExistence type="inferred from homology"/>
<dbReference type="Gene3D" id="3.10.50.40">
    <property type="match status" value="1"/>
</dbReference>
<dbReference type="Pfam" id="PF00254">
    <property type="entry name" value="FKBP_C"/>
    <property type="match status" value="1"/>
</dbReference>
<evidence type="ECO:0000256" key="6">
    <source>
        <dbReference type="RuleBase" id="RU003915"/>
    </source>
</evidence>
<dbReference type="Pfam" id="PF01346">
    <property type="entry name" value="FKBP_N"/>
    <property type="match status" value="1"/>
</dbReference>
<protein>
    <recommendedName>
        <fullName evidence="6">Peptidyl-prolyl cis-trans isomerase</fullName>
        <ecNumber evidence="6">5.2.1.8</ecNumber>
    </recommendedName>
</protein>
<dbReference type="InterPro" id="IPR046357">
    <property type="entry name" value="PPIase_dom_sf"/>
</dbReference>
<dbReference type="GO" id="GO:0006457">
    <property type="term" value="P:protein folding"/>
    <property type="evidence" value="ECO:0007669"/>
    <property type="project" value="InterPro"/>
</dbReference>
<evidence type="ECO:0000313" key="9">
    <source>
        <dbReference type="EMBL" id="MBD8526550.1"/>
    </source>
</evidence>
<evidence type="ECO:0000256" key="5">
    <source>
        <dbReference type="PROSITE-ProRule" id="PRU00277"/>
    </source>
</evidence>
<dbReference type="InterPro" id="IPR001179">
    <property type="entry name" value="PPIase_FKBP_dom"/>
</dbReference>
<accession>A0AAW3ZM42</accession>
<dbReference type="PANTHER" id="PTHR43811:SF23">
    <property type="entry name" value="FKBP-TYPE 22 KDA PEPTIDYL-PROLYL CIS-TRANS ISOMERASE"/>
    <property type="match status" value="1"/>
</dbReference>
<dbReference type="GO" id="GO:0003755">
    <property type="term" value="F:peptidyl-prolyl cis-trans isomerase activity"/>
    <property type="evidence" value="ECO:0007669"/>
    <property type="project" value="UniProtKB-UniRule"/>
</dbReference>
<dbReference type="PROSITE" id="PS50059">
    <property type="entry name" value="FKBP_PPIASE"/>
    <property type="match status" value="1"/>
</dbReference>
<dbReference type="Proteomes" id="UP000613768">
    <property type="component" value="Unassembled WGS sequence"/>
</dbReference>
<dbReference type="InterPro" id="IPR000774">
    <property type="entry name" value="PPIase_FKBP_N"/>
</dbReference>
<keyword evidence="4 5" id="KW-0413">Isomerase</keyword>